<dbReference type="GeneTree" id="ENSGT00550000075019"/>
<evidence type="ECO:0000259" key="8">
    <source>
        <dbReference type="PROSITE" id="PS50137"/>
    </source>
</evidence>
<dbReference type="Pfam" id="PF01207">
    <property type="entry name" value="Dus"/>
    <property type="match status" value="1"/>
</dbReference>
<feature type="region of interest" description="Disordered" evidence="7">
    <location>
        <begin position="494"/>
        <end position="540"/>
    </location>
</feature>
<dbReference type="Gene3D" id="3.20.20.70">
    <property type="entry name" value="Aldolase class I"/>
    <property type="match status" value="1"/>
</dbReference>
<comment type="cofactor">
    <cofactor evidence="1">
        <name>FMN</name>
        <dbReference type="ChEBI" id="CHEBI:58210"/>
    </cofactor>
</comment>
<protein>
    <submittedName>
        <fullName evidence="9">Dihydrouridine synthase 2</fullName>
    </submittedName>
</protein>
<evidence type="ECO:0000256" key="7">
    <source>
        <dbReference type="SAM" id="MobiDB-lite"/>
    </source>
</evidence>
<dbReference type="CDD" id="cd02801">
    <property type="entry name" value="DUS_like_FMN"/>
    <property type="match status" value="1"/>
</dbReference>
<dbReference type="GO" id="GO:0017150">
    <property type="term" value="F:tRNA dihydrouridine synthase activity"/>
    <property type="evidence" value="ECO:0007669"/>
    <property type="project" value="InterPro"/>
</dbReference>
<dbReference type="CDD" id="cd19871">
    <property type="entry name" value="DSRM_DUS2L"/>
    <property type="match status" value="1"/>
</dbReference>
<sequence length="540" mass="60662">MMGLSFRDKNILGPMVRVGTLPMRLLALDYGADIVYSEDLSGSDGCKCCCTSPLCLFSVTRNTRILPSLYSRTAQQSPTFLAMELVDIKMLQCKRVVNDVLHTVDYVSPTERVIFQTCERERHSVVFQMGTADAERALTVAKLIQNDIAAIDINMGCPKEYSTKGGMGAALLLCPEKIEMILSTLVKGISKPITCKIRILPSLTETISLVKLIEKTGVAAIAVHGRSKNERPQHPVHCDVIKAISQAVSIPVIANGGSQEFIRQFQDISAFRSVTSASSVMLARAAMWNPSVFRPEGMLPVETVIRDYIAYAVQYDNHYTNTKYCLCQMLRDQLESPLGKRLHAAQSTLEICEVFEMSDFYESCRVAQKAKKADLQSVGLVAALENDDAEDRNIISLPIRFDKRNYMSQITPKMLLLEWCRKRKLPQPVYHTVQRPVDKFFQSVVKVDEMQYASTLWDKSKKLAEQSAAIVCLHTLGLTEIKMNESDFAQKRKRKLQCQEDEGTRSLKEEHNKKLHQNGSEHRPLIQDATTFANQSGTHN</sequence>
<evidence type="ECO:0000313" key="9">
    <source>
        <dbReference type="Ensembl" id="ENSXETP00000065844"/>
    </source>
</evidence>
<dbReference type="GO" id="GO:0000049">
    <property type="term" value="F:tRNA binding"/>
    <property type="evidence" value="ECO:0007669"/>
    <property type="project" value="InterPro"/>
</dbReference>
<accession>A0A6I8QBG0</accession>
<dbReference type="FunCoup" id="A0A6I8QBG0">
    <property type="interactions" value="1526"/>
</dbReference>
<reference evidence="9" key="2">
    <citation type="submission" date="2020-05" db="UniProtKB">
        <authorList>
            <consortium name="Ensembl"/>
        </authorList>
    </citation>
    <scope>IDENTIFICATION</scope>
</reference>
<reference evidence="9" key="1">
    <citation type="journal article" date="2010" name="Science">
        <title>The genome of the Western clawed frog Xenopus tropicalis.</title>
        <authorList>
            <person name="Hellsten U."/>
            <person name="Harland R.M."/>
            <person name="Gilchrist M.J."/>
            <person name="Hendrix D."/>
            <person name="Jurka J."/>
            <person name="Kapitonov V."/>
            <person name="Ovcharenko I."/>
            <person name="Putnam N.H."/>
            <person name="Shu S."/>
            <person name="Taher L."/>
            <person name="Blitz I.L."/>
            <person name="Blumberg B."/>
            <person name="Dichmann D.S."/>
            <person name="Dubchak I."/>
            <person name="Amaya E."/>
            <person name="Detter J.C."/>
            <person name="Fletcher R."/>
            <person name="Gerhard D.S."/>
            <person name="Goodstein D."/>
            <person name="Graves T."/>
            <person name="Grigoriev I.V."/>
            <person name="Grimwood J."/>
            <person name="Kawashima T."/>
            <person name="Lindquist E."/>
            <person name="Lucas S.M."/>
            <person name="Mead P.E."/>
            <person name="Mitros T."/>
            <person name="Ogino H."/>
            <person name="Ohta Y."/>
            <person name="Poliakov A.V."/>
            <person name="Pollet N."/>
            <person name="Robert J."/>
            <person name="Salamov A."/>
            <person name="Sater A.K."/>
            <person name="Schmutz J."/>
            <person name="Terry A."/>
            <person name="Vize P.D."/>
            <person name="Warren W.C."/>
            <person name="Wells D."/>
            <person name="Wills A."/>
            <person name="Wilson R.K."/>
            <person name="Zimmerman L.B."/>
            <person name="Zorn A.M."/>
            <person name="Grainger R."/>
            <person name="Grammer T."/>
            <person name="Khokha M.K."/>
            <person name="Richardson P.M."/>
            <person name="Rokhsar D.S."/>
        </authorList>
    </citation>
    <scope>NUCLEOTIDE SEQUENCE [LARGE SCALE GENOMIC DNA]</scope>
    <source>
        <strain evidence="9">Nigerian</strain>
    </source>
</reference>
<dbReference type="InterPro" id="IPR044463">
    <property type="entry name" value="DUS2_DSRM"/>
</dbReference>
<evidence type="ECO:0000256" key="6">
    <source>
        <dbReference type="PROSITE-ProRule" id="PRU00266"/>
    </source>
</evidence>
<dbReference type="InterPro" id="IPR013785">
    <property type="entry name" value="Aldolase_TIM"/>
</dbReference>
<dbReference type="PANTHER" id="PTHR45936:SF1">
    <property type="entry name" value="TRNA-DIHYDROURIDINE(20) SYNTHASE [NAD(P)+]-LIKE"/>
    <property type="match status" value="1"/>
</dbReference>
<keyword evidence="5" id="KW-0560">Oxidoreductase</keyword>
<dbReference type="PANTHER" id="PTHR45936">
    <property type="entry name" value="TRNA-DIHYDROURIDINE(20) SYNTHASE [NAD(P)+]-LIKE"/>
    <property type="match status" value="1"/>
</dbReference>
<dbReference type="SUPFAM" id="SSF54768">
    <property type="entry name" value="dsRNA-binding domain-like"/>
    <property type="match status" value="1"/>
</dbReference>
<dbReference type="PROSITE" id="PS01136">
    <property type="entry name" value="UPF0034"/>
    <property type="match status" value="1"/>
</dbReference>
<dbReference type="InterPro" id="IPR052582">
    <property type="entry name" value="tRNA-DUS-like"/>
</dbReference>
<dbReference type="Xenbase" id="XB-GENE-1017020">
    <property type="gene designation" value="dus2"/>
</dbReference>
<dbReference type="InterPro" id="IPR014720">
    <property type="entry name" value="dsRBD_dom"/>
</dbReference>
<dbReference type="Ensembl" id="ENSXETT00000073693">
    <property type="protein sequence ID" value="ENSXETP00000065844"/>
    <property type="gene ID" value="ENSXETG00000005436"/>
</dbReference>
<keyword evidence="3" id="KW-0288">FMN</keyword>
<dbReference type="GO" id="GO:0050660">
    <property type="term" value="F:flavin adenine dinucleotide binding"/>
    <property type="evidence" value="ECO:0007669"/>
    <property type="project" value="InterPro"/>
</dbReference>
<evidence type="ECO:0000256" key="2">
    <source>
        <dbReference type="ARBA" id="ARBA00022630"/>
    </source>
</evidence>
<organism evidence="9">
    <name type="scientific">Xenopus tropicalis</name>
    <name type="common">Western clawed frog</name>
    <name type="synonym">Silurana tropicalis</name>
    <dbReference type="NCBI Taxonomy" id="8364"/>
    <lineage>
        <taxon>Eukaryota</taxon>
        <taxon>Metazoa</taxon>
        <taxon>Chordata</taxon>
        <taxon>Craniata</taxon>
        <taxon>Vertebrata</taxon>
        <taxon>Euteleostomi</taxon>
        <taxon>Amphibia</taxon>
        <taxon>Batrachia</taxon>
        <taxon>Anura</taxon>
        <taxon>Pipoidea</taxon>
        <taxon>Pipidae</taxon>
        <taxon>Xenopodinae</taxon>
        <taxon>Xenopus</taxon>
        <taxon>Silurana</taxon>
    </lineage>
</organism>
<dbReference type="PROSITE" id="PS50137">
    <property type="entry name" value="DS_RBD"/>
    <property type="match status" value="1"/>
</dbReference>
<dbReference type="InterPro" id="IPR018517">
    <property type="entry name" value="tRNA_hU_synthase_CS"/>
</dbReference>
<gene>
    <name evidence="9" type="primary">dus2</name>
</gene>
<dbReference type="Gene3D" id="3.30.160.20">
    <property type="match status" value="1"/>
</dbReference>
<evidence type="ECO:0000256" key="5">
    <source>
        <dbReference type="ARBA" id="ARBA00023002"/>
    </source>
</evidence>
<dbReference type="SMART" id="SM00358">
    <property type="entry name" value="DSRM"/>
    <property type="match status" value="1"/>
</dbReference>
<name>A0A6I8QBG0_XENTR</name>
<keyword evidence="4" id="KW-0819">tRNA processing</keyword>
<proteinExistence type="predicted"/>
<keyword evidence="6" id="KW-0694">RNA-binding</keyword>
<evidence type="ECO:0000256" key="3">
    <source>
        <dbReference type="ARBA" id="ARBA00022643"/>
    </source>
</evidence>
<feature type="compositionally biased region" description="Basic and acidic residues" evidence="7">
    <location>
        <begin position="502"/>
        <end position="512"/>
    </location>
</feature>
<keyword evidence="2" id="KW-0285">Flavoprotein</keyword>
<dbReference type="SUPFAM" id="SSF51395">
    <property type="entry name" value="FMN-linked oxidoreductases"/>
    <property type="match status" value="1"/>
</dbReference>
<evidence type="ECO:0000256" key="1">
    <source>
        <dbReference type="ARBA" id="ARBA00001917"/>
    </source>
</evidence>
<evidence type="ECO:0000256" key="4">
    <source>
        <dbReference type="ARBA" id="ARBA00022694"/>
    </source>
</evidence>
<dbReference type="InParanoid" id="A0A6I8QBG0"/>
<feature type="domain" description="DRBM" evidence="8">
    <location>
        <begin position="411"/>
        <end position="478"/>
    </location>
</feature>
<dbReference type="Bgee" id="ENSXETG00000005436">
    <property type="expression patterns" value="Expressed in egg cell and 15 other cell types or tissues"/>
</dbReference>
<dbReference type="AlphaFoldDB" id="A0A6I8QBG0"/>
<dbReference type="Pfam" id="PF00035">
    <property type="entry name" value="dsrm"/>
    <property type="match status" value="1"/>
</dbReference>
<feature type="compositionally biased region" description="Polar residues" evidence="7">
    <location>
        <begin position="528"/>
        <end position="540"/>
    </location>
</feature>
<dbReference type="InterPro" id="IPR035587">
    <property type="entry name" value="DUS-like_FMN-bd"/>
</dbReference>